<dbReference type="PROSITE" id="PS01264">
    <property type="entry name" value="TBOX_2"/>
    <property type="match status" value="1"/>
</dbReference>
<dbReference type="PROSITE" id="PS50252">
    <property type="entry name" value="TBOX_3"/>
    <property type="match status" value="1"/>
</dbReference>
<proteinExistence type="evidence at transcript level"/>
<evidence type="ECO:0000259" key="9">
    <source>
        <dbReference type="PROSITE" id="PS50252"/>
    </source>
</evidence>
<dbReference type="GO" id="GO:0000981">
    <property type="term" value="F:DNA-binding transcription factor activity, RNA polymerase II-specific"/>
    <property type="evidence" value="ECO:0007669"/>
    <property type="project" value="TreeGrafter"/>
</dbReference>
<evidence type="ECO:0000256" key="8">
    <source>
        <dbReference type="SAM" id="MobiDB-lite"/>
    </source>
</evidence>
<dbReference type="InterPro" id="IPR008967">
    <property type="entry name" value="p53-like_TF_DNA-bd_sf"/>
</dbReference>
<reference evidence="10" key="1">
    <citation type="journal article" date="2001" name="Dev. Genes Evol.">
        <title>Brachyury (T) gene expression and notochord development in Oikopleura longicauda (Appendicularia, Urochordata).</title>
        <authorList>
            <person name="Nishino A."/>
            <person name="Satou Y."/>
            <person name="Morisawa M."/>
            <person name="Satoh N."/>
        </authorList>
    </citation>
    <scope>NUCLEOTIDE SEQUENCE</scope>
</reference>
<organism evidence="10">
    <name type="scientific">Oikopleura longicauda</name>
    <dbReference type="NCBI Taxonomy" id="107032"/>
    <lineage>
        <taxon>Eukaryota</taxon>
        <taxon>Metazoa</taxon>
        <taxon>Chordata</taxon>
        <taxon>Tunicata</taxon>
        <taxon>Appendicularia</taxon>
        <taxon>Copelata</taxon>
        <taxon>Oikopleuridae</taxon>
        <taxon>Oikopleura</taxon>
    </lineage>
</organism>
<sequence>MNGTQDIKIEDHHHHEKDNIKVRLEDEELWKKFSSLTNEMIVTKNGRRMFPVMKVRVGGLDENAMYSVLLDFSAADNHRWKYVNGEWVPGGKPEPQAPPCVYMHPDSPNFGSHWMKQSIGFSKVKLTNKLNNHNGSQIMLHSLHKYEPRIHIIKVGGQQGTQQILKTQTFPTTKFIAVTAYQNEEITSLKIKHNPFAKAFLDAKQREEIDQNNQNWNYQVPIENNPTPTQSRKASRNKQSCRSQPYEIKRNQNHSSNQHTLPIPTNQIEQNPYPAIYEPYSPQMDPMMPSGAGTPPLASIGQMLDWNSSGGYYESHDNNSVQLNGSPTSSHLSFNDGLQGTMTNATSGANGASSTLPPINDFWATQYNSYNDYALNDHYSIDPTQSPDWSTSPNLALEWAANL</sequence>
<comment type="caution">
    <text evidence="7">Lacks conserved residue(s) required for the propagation of feature annotation.</text>
</comment>
<name>Q9BLF4_9UROC</name>
<dbReference type="GO" id="GO:0045893">
    <property type="term" value="P:positive regulation of DNA-templated transcription"/>
    <property type="evidence" value="ECO:0007669"/>
    <property type="project" value="InterPro"/>
</dbReference>
<dbReference type="InterPro" id="IPR018186">
    <property type="entry name" value="TF_T-box_CS"/>
</dbReference>
<dbReference type="PANTHER" id="PTHR11267:SF106">
    <property type="entry name" value="T-RELATED PROTEIN"/>
    <property type="match status" value="1"/>
</dbReference>
<accession>Q9BLF4</accession>
<evidence type="ECO:0000256" key="6">
    <source>
        <dbReference type="ARBA" id="ARBA00023242"/>
    </source>
</evidence>
<gene>
    <name evidence="10" type="primary">OilBra</name>
</gene>
<keyword evidence="6 7" id="KW-0539">Nucleus</keyword>
<feature type="domain" description="T-box" evidence="9">
    <location>
        <begin position="24"/>
        <end position="202"/>
    </location>
</feature>
<keyword evidence="5" id="KW-0804">Transcription</keyword>
<keyword evidence="3" id="KW-0805">Transcription regulation</keyword>
<dbReference type="PRINTS" id="PR00938">
    <property type="entry name" value="BRACHYURY"/>
</dbReference>
<evidence type="ECO:0000256" key="5">
    <source>
        <dbReference type="ARBA" id="ARBA00023163"/>
    </source>
</evidence>
<keyword evidence="2" id="KW-0217">Developmental protein</keyword>
<feature type="compositionally biased region" description="Polar residues" evidence="8">
    <location>
        <begin position="211"/>
        <end position="243"/>
    </location>
</feature>
<dbReference type="GO" id="GO:0005634">
    <property type="term" value="C:nucleus"/>
    <property type="evidence" value="ECO:0007669"/>
    <property type="project" value="UniProtKB-SubCell"/>
</dbReference>
<evidence type="ECO:0000256" key="1">
    <source>
        <dbReference type="ARBA" id="ARBA00004123"/>
    </source>
</evidence>
<evidence type="ECO:0000313" key="10">
    <source>
        <dbReference type="EMBL" id="BAB33365.1"/>
    </source>
</evidence>
<dbReference type="InterPro" id="IPR001699">
    <property type="entry name" value="TF_T-box"/>
</dbReference>
<dbReference type="EMBL" id="AB052731">
    <property type="protein sequence ID" value="BAB33365.1"/>
    <property type="molecule type" value="mRNA"/>
</dbReference>
<keyword evidence="4 7" id="KW-0238">DNA-binding</keyword>
<dbReference type="PANTHER" id="PTHR11267">
    <property type="entry name" value="T-BOX PROTEIN-RELATED"/>
    <property type="match status" value="1"/>
</dbReference>
<dbReference type="GO" id="GO:0000785">
    <property type="term" value="C:chromatin"/>
    <property type="evidence" value="ECO:0007669"/>
    <property type="project" value="TreeGrafter"/>
</dbReference>
<feature type="compositionally biased region" description="Polar residues" evidence="8">
    <location>
        <begin position="253"/>
        <end position="269"/>
    </location>
</feature>
<evidence type="ECO:0000256" key="3">
    <source>
        <dbReference type="ARBA" id="ARBA00023015"/>
    </source>
</evidence>
<dbReference type="GO" id="GO:0001708">
    <property type="term" value="P:cell fate specification"/>
    <property type="evidence" value="ECO:0007669"/>
    <property type="project" value="TreeGrafter"/>
</dbReference>
<dbReference type="AlphaFoldDB" id="Q9BLF4"/>
<dbReference type="Pfam" id="PF00907">
    <property type="entry name" value="T-box"/>
    <property type="match status" value="1"/>
</dbReference>
<dbReference type="InterPro" id="IPR002070">
    <property type="entry name" value="TF_Brachyury"/>
</dbReference>
<dbReference type="PROSITE" id="PS01283">
    <property type="entry name" value="TBOX_1"/>
    <property type="match status" value="1"/>
</dbReference>
<evidence type="ECO:0000256" key="4">
    <source>
        <dbReference type="ARBA" id="ARBA00023125"/>
    </source>
</evidence>
<dbReference type="CDD" id="cd20192">
    <property type="entry name" value="T-box_TBXT_TBX19-like"/>
    <property type="match status" value="1"/>
</dbReference>
<dbReference type="SMART" id="SM00425">
    <property type="entry name" value="TBOX"/>
    <property type="match status" value="1"/>
</dbReference>
<dbReference type="InterPro" id="IPR046360">
    <property type="entry name" value="T-box_DNA-bd"/>
</dbReference>
<dbReference type="Gene3D" id="2.60.40.820">
    <property type="entry name" value="Transcription factor, T-box"/>
    <property type="match status" value="1"/>
</dbReference>
<feature type="region of interest" description="Disordered" evidence="8">
    <location>
        <begin position="211"/>
        <end position="269"/>
    </location>
</feature>
<comment type="subcellular location">
    <subcellularLocation>
        <location evidence="1 7">Nucleus</location>
    </subcellularLocation>
</comment>
<dbReference type="PRINTS" id="PR00937">
    <property type="entry name" value="TBOX"/>
</dbReference>
<dbReference type="FunFam" id="2.60.40.820:FF:000002">
    <property type="entry name" value="T-box transcription factor Brachyury"/>
    <property type="match status" value="1"/>
</dbReference>
<dbReference type="GO" id="GO:0000978">
    <property type="term" value="F:RNA polymerase II cis-regulatory region sequence-specific DNA binding"/>
    <property type="evidence" value="ECO:0007669"/>
    <property type="project" value="InterPro"/>
</dbReference>
<dbReference type="InterPro" id="IPR036960">
    <property type="entry name" value="T-box_sf"/>
</dbReference>
<evidence type="ECO:0000256" key="2">
    <source>
        <dbReference type="ARBA" id="ARBA00022473"/>
    </source>
</evidence>
<dbReference type="SUPFAM" id="SSF49417">
    <property type="entry name" value="p53-like transcription factors"/>
    <property type="match status" value="1"/>
</dbReference>
<evidence type="ECO:0000256" key="7">
    <source>
        <dbReference type="PROSITE-ProRule" id="PRU00201"/>
    </source>
</evidence>
<protein>
    <submittedName>
        <fullName evidence="10">Brachyury protein</fullName>
    </submittedName>
</protein>